<reference evidence="2" key="1">
    <citation type="journal article" date="2011" name="J. Bacteriol.">
        <title>Complete genome of the cellulolytic ruminal bacterium Ruminococcus albus 7.</title>
        <authorList>
            <person name="Suen G."/>
            <person name="Stevenson D.M."/>
            <person name="Bruce D.C."/>
            <person name="Chertkov O."/>
            <person name="Copeland A."/>
            <person name="Cheng J.F."/>
            <person name="Detter C."/>
            <person name="Detter J.C."/>
            <person name="Goodwin L.A."/>
            <person name="Han C.S."/>
            <person name="Hauser L.J."/>
            <person name="Ivanova N.N."/>
            <person name="Kyrpides N.C."/>
            <person name="Land M.L."/>
            <person name="Lapidus A."/>
            <person name="Lucas S."/>
            <person name="Ovchinnikova G."/>
            <person name="Pitluck S."/>
            <person name="Tapia R."/>
            <person name="Woyke T."/>
            <person name="Boyum J."/>
            <person name="Mead D."/>
            <person name="Weimer P.J."/>
        </authorList>
    </citation>
    <scope>NUCLEOTIDE SEQUENCE [LARGE SCALE GENOMIC DNA]</scope>
    <source>
        <strain evidence="2">ATCC 27210 / DSM 20455 / JCM 14654 / NCDO 2250 / 7</strain>
        <plasmid evidence="2">pRUMAL01</plasmid>
    </source>
</reference>
<gene>
    <name evidence="1" type="ordered locus">Rumal_3472</name>
</gene>
<dbReference type="RefSeq" id="WP_013483469.1">
    <property type="nucleotide sequence ID" value="NC_014824.1"/>
</dbReference>
<dbReference type="AlphaFoldDB" id="E6UJS3"/>
<protein>
    <submittedName>
        <fullName evidence="1">Uncharacterized protein</fullName>
    </submittedName>
</protein>
<name>E6UJS3_RUMA7</name>
<keyword evidence="1" id="KW-0614">Plasmid</keyword>
<evidence type="ECO:0000313" key="1">
    <source>
        <dbReference type="EMBL" id="ADU23919.1"/>
    </source>
</evidence>
<sequence>MGLSASCIFVQNPQQLSSEKLADILRRYMTAQGFVEAEASDAYTALRLRFSASGQWFAVSPEKENHTALKRCAAIAVGAFQEPVITAELVDSDFAELSLQVANRKKSCRIAIGEPYGGRTHSDYRQFAAQFPDCVNAAQLKEICEGDDVFAEDGLAALGTCLNLDITLMTENIEAGCAVLYFKKAQVPEVERIELYSGNILSMTEKPDATALAKRIVLEMSSAWEHTEKETGNYIRILETDNSLLLFSNMLYPKQLAACVGEPLIHISVAKQDIEKAILQPNIFAEAQWGTLPRTALSGLLESAETNEDTFREAALTGTGCTTLFFTKRICPPGPLISLSLRTLFESEQFAYLYQNPDRLTTEQIIEKLDVFLAKVYGPKTVWLLPQNLDTEEYEPVSYQYPGGICRTDKAHGEAYLRIFVNENGIALTGNLALPDDHSYAGVFGQSCVYLEVDRENLFAHYKLYAPDGGQLRSKMIDIEEYPTYCEESGFDPTLLDAVYGSDVVVCWYSRPRDAN</sequence>
<dbReference type="HOGENOM" id="CLU_527732_0_0_9"/>
<evidence type="ECO:0000313" key="2">
    <source>
        <dbReference type="Proteomes" id="UP000006919"/>
    </source>
</evidence>
<proteinExistence type="predicted"/>
<dbReference type="EMBL" id="CP002404">
    <property type="protein sequence ID" value="ADU23919.1"/>
    <property type="molecule type" value="Genomic_DNA"/>
</dbReference>
<geneLocation type="plasmid" evidence="1 2">
    <name>pRUMAL01</name>
</geneLocation>
<accession>E6UJS3</accession>
<organism evidence="1 2">
    <name type="scientific">Ruminococcus albus (strain ATCC 27210 / DSM 20455 / JCM 14654 / NCDO 2250 / 7)</name>
    <dbReference type="NCBI Taxonomy" id="697329"/>
    <lineage>
        <taxon>Bacteria</taxon>
        <taxon>Bacillati</taxon>
        <taxon>Bacillota</taxon>
        <taxon>Clostridia</taxon>
        <taxon>Eubacteriales</taxon>
        <taxon>Oscillospiraceae</taxon>
        <taxon>Ruminococcus</taxon>
    </lineage>
</organism>
<dbReference type="KEGG" id="ral:Rumal_3472"/>
<dbReference type="Proteomes" id="UP000006919">
    <property type="component" value="Plasmid pRUMAL01"/>
</dbReference>